<name>A0A8H3MGK3_9GLOM</name>
<dbReference type="InterPro" id="IPR036770">
    <property type="entry name" value="Ankyrin_rpt-contain_sf"/>
</dbReference>
<protein>
    <submittedName>
        <fullName evidence="1">Putative ankyrin repeat protein</fullName>
    </submittedName>
</protein>
<accession>A0A8H3MGK3</accession>
<dbReference type="OrthoDB" id="539213at2759"/>
<proteinExistence type="predicted"/>
<dbReference type="Gene3D" id="1.25.40.20">
    <property type="entry name" value="Ankyrin repeat-containing domain"/>
    <property type="match status" value="1"/>
</dbReference>
<evidence type="ECO:0000313" key="1">
    <source>
        <dbReference type="EMBL" id="GET03532.1"/>
    </source>
</evidence>
<dbReference type="InterPro" id="IPR002110">
    <property type="entry name" value="Ankyrin_rpt"/>
</dbReference>
<sequence length="204" mass="23404">MQLANDNLNIQQLPLKVLQQIFIFSSNPAFASALYHGIKWRFFNKDILYQLDSIYYQSKCKRGETSDGVIPYKDRLIPNYFFSVPDPNDVYYELVKILLNRGASPNEPDGYPIIKSAQLGRLKMVELLIFFGAKVEIKDNMTLILASKSNDFDMVKLLLNNNIRADSNALKAAVEKKNWRMAEFLMSKGAVPTPEVVRIFEENK</sequence>
<dbReference type="SUPFAM" id="SSF48403">
    <property type="entry name" value="Ankyrin repeat"/>
    <property type="match status" value="1"/>
</dbReference>
<dbReference type="EMBL" id="BLAL01000324">
    <property type="protein sequence ID" value="GET03532.1"/>
    <property type="molecule type" value="Genomic_DNA"/>
</dbReference>
<reference evidence="1" key="1">
    <citation type="submission" date="2019-10" db="EMBL/GenBank/DDBJ databases">
        <title>Conservation and host-specific expression of non-tandemly repeated heterogenous ribosome RNA gene in arbuscular mycorrhizal fungi.</title>
        <authorList>
            <person name="Maeda T."/>
            <person name="Kobayashi Y."/>
            <person name="Nakagawa T."/>
            <person name="Ezawa T."/>
            <person name="Yamaguchi K."/>
            <person name="Bino T."/>
            <person name="Nishimoto Y."/>
            <person name="Shigenobu S."/>
            <person name="Kawaguchi M."/>
        </authorList>
    </citation>
    <scope>NUCLEOTIDE SEQUENCE</scope>
    <source>
        <strain evidence="1">HR1</strain>
    </source>
</reference>
<evidence type="ECO:0000313" key="2">
    <source>
        <dbReference type="Proteomes" id="UP000615446"/>
    </source>
</evidence>
<comment type="caution">
    <text evidence="1">The sequence shown here is derived from an EMBL/GenBank/DDBJ whole genome shotgun (WGS) entry which is preliminary data.</text>
</comment>
<organism evidence="1 2">
    <name type="scientific">Rhizophagus clarus</name>
    <dbReference type="NCBI Taxonomy" id="94130"/>
    <lineage>
        <taxon>Eukaryota</taxon>
        <taxon>Fungi</taxon>
        <taxon>Fungi incertae sedis</taxon>
        <taxon>Mucoromycota</taxon>
        <taxon>Glomeromycotina</taxon>
        <taxon>Glomeromycetes</taxon>
        <taxon>Glomerales</taxon>
        <taxon>Glomeraceae</taxon>
        <taxon>Rhizophagus</taxon>
    </lineage>
</organism>
<dbReference type="AlphaFoldDB" id="A0A8H3MGK3"/>
<gene>
    <name evidence="1" type="ORF">RCL2_002986900</name>
</gene>
<dbReference type="Pfam" id="PF12796">
    <property type="entry name" value="Ank_2"/>
    <property type="match status" value="1"/>
</dbReference>
<dbReference type="Proteomes" id="UP000615446">
    <property type="component" value="Unassembled WGS sequence"/>
</dbReference>